<gene>
    <name evidence="2" type="ORF">ACFQ4E_20465</name>
</gene>
<name>A0ABW3ZPV4_9RHOB</name>
<reference evidence="3" key="1">
    <citation type="journal article" date="2019" name="Int. J. Syst. Evol. Microbiol.">
        <title>The Global Catalogue of Microorganisms (GCM) 10K type strain sequencing project: providing services to taxonomists for standard genome sequencing and annotation.</title>
        <authorList>
            <consortium name="The Broad Institute Genomics Platform"/>
            <consortium name="The Broad Institute Genome Sequencing Center for Infectious Disease"/>
            <person name="Wu L."/>
            <person name="Ma J."/>
        </authorList>
    </citation>
    <scope>NUCLEOTIDE SEQUENCE [LARGE SCALE GENOMIC DNA]</scope>
    <source>
        <strain evidence="3">CCUG 62953</strain>
    </source>
</reference>
<evidence type="ECO:0000313" key="3">
    <source>
        <dbReference type="Proteomes" id="UP001597135"/>
    </source>
</evidence>
<keyword evidence="3" id="KW-1185">Reference proteome</keyword>
<protein>
    <submittedName>
        <fullName evidence="2">Uncharacterized protein</fullName>
    </submittedName>
</protein>
<accession>A0ABW3ZPV4</accession>
<proteinExistence type="predicted"/>
<comment type="caution">
    <text evidence="2">The sequence shown here is derived from an EMBL/GenBank/DDBJ whole genome shotgun (WGS) entry which is preliminary data.</text>
</comment>
<sequence>ASFLGSLAGLLFALSLTGGPLTGRVALGAAEDPGVLRAALMHEGAYLGALAGLPFALYAVWRMVRFERQQERS</sequence>
<keyword evidence="1" id="KW-0812">Transmembrane</keyword>
<organism evidence="2 3">
    <name type="scientific">Litorisediminicola beolgyonensis</name>
    <dbReference type="NCBI Taxonomy" id="1173614"/>
    <lineage>
        <taxon>Bacteria</taxon>
        <taxon>Pseudomonadati</taxon>
        <taxon>Pseudomonadota</taxon>
        <taxon>Alphaproteobacteria</taxon>
        <taxon>Rhodobacterales</taxon>
        <taxon>Paracoccaceae</taxon>
        <taxon>Litorisediminicola</taxon>
    </lineage>
</organism>
<feature type="non-terminal residue" evidence="2">
    <location>
        <position position="1"/>
    </location>
</feature>
<feature type="transmembrane region" description="Helical" evidence="1">
    <location>
        <begin position="44"/>
        <end position="64"/>
    </location>
</feature>
<dbReference type="Proteomes" id="UP001597135">
    <property type="component" value="Unassembled WGS sequence"/>
</dbReference>
<evidence type="ECO:0000256" key="1">
    <source>
        <dbReference type="SAM" id="Phobius"/>
    </source>
</evidence>
<dbReference type="EMBL" id="JBHTMU010000079">
    <property type="protein sequence ID" value="MFD1344815.1"/>
    <property type="molecule type" value="Genomic_DNA"/>
</dbReference>
<keyword evidence="1" id="KW-1133">Transmembrane helix</keyword>
<dbReference type="RefSeq" id="WP_386806381.1">
    <property type="nucleotide sequence ID" value="NZ_JBHTMU010000079.1"/>
</dbReference>
<keyword evidence="1" id="KW-0472">Membrane</keyword>
<evidence type="ECO:0000313" key="2">
    <source>
        <dbReference type="EMBL" id="MFD1344815.1"/>
    </source>
</evidence>